<evidence type="ECO:0000256" key="3">
    <source>
        <dbReference type="ARBA" id="ARBA00022617"/>
    </source>
</evidence>
<feature type="domain" description="Cytochrome c" evidence="12">
    <location>
        <begin position="322"/>
        <end position="415"/>
    </location>
</feature>
<evidence type="ECO:0000256" key="10">
    <source>
        <dbReference type="SAM" id="Phobius"/>
    </source>
</evidence>
<reference evidence="13 14" key="1">
    <citation type="submission" date="2015-03" db="EMBL/GenBank/DDBJ databases">
        <authorList>
            <consortium name="Pathogen Informatics"/>
            <person name="Murphy D."/>
        </authorList>
    </citation>
    <scope>NUCLEOTIDE SEQUENCE [LARGE SCALE GENOMIC DNA]</scope>
    <source>
        <strain evidence="14">type strain: CIP110231</strain>
    </source>
</reference>
<keyword evidence="14" id="KW-1185">Reference proteome</keyword>
<evidence type="ECO:0000256" key="8">
    <source>
        <dbReference type="ARBA" id="ARBA00023136"/>
    </source>
</evidence>
<dbReference type="PROSITE" id="PS51007">
    <property type="entry name" value="CYTC"/>
    <property type="match status" value="3"/>
</dbReference>
<keyword evidence="10" id="KW-0812">Transmembrane</keyword>
<keyword evidence="4 9" id="KW-0479">Metal-binding</keyword>
<dbReference type="PANTHER" id="PTHR35008:SF8">
    <property type="entry name" value="ALCOHOL DEHYDROGENASE CYTOCHROME C SUBUNIT"/>
    <property type="match status" value="1"/>
</dbReference>
<evidence type="ECO:0000256" key="6">
    <source>
        <dbReference type="ARBA" id="ARBA00022737"/>
    </source>
</evidence>
<accession>A0ABM9S4G7</accession>
<dbReference type="InterPro" id="IPR051459">
    <property type="entry name" value="Cytochrome_c-type_DH"/>
</dbReference>
<dbReference type="PIRSF" id="PIRSF000018">
    <property type="entry name" value="Mb_ADH_cyt_c"/>
    <property type="match status" value="1"/>
</dbReference>
<name>A0ABM9S4G7_9GAMM</name>
<dbReference type="Pfam" id="PF00034">
    <property type="entry name" value="Cytochrom_C"/>
    <property type="match status" value="1"/>
</dbReference>
<feature type="transmembrane region" description="Helical" evidence="10">
    <location>
        <begin position="445"/>
        <end position="465"/>
    </location>
</feature>
<gene>
    <name evidence="13" type="primary">adhB</name>
    <name evidence="13" type="ORF">ERS137967_00838</name>
</gene>
<dbReference type="InterPro" id="IPR009056">
    <property type="entry name" value="Cyt_c-like_dom"/>
</dbReference>
<keyword evidence="5 11" id="KW-0732">Signal</keyword>
<evidence type="ECO:0000256" key="2">
    <source>
        <dbReference type="ARBA" id="ARBA00022475"/>
    </source>
</evidence>
<keyword evidence="6" id="KW-0677">Repeat</keyword>
<evidence type="ECO:0000256" key="9">
    <source>
        <dbReference type="PROSITE-ProRule" id="PRU00433"/>
    </source>
</evidence>
<keyword evidence="3 9" id="KW-0349">Heme</keyword>
<evidence type="ECO:0000256" key="5">
    <source>
        <dbReference type="ARBA" id="ARBA00022729"/>
    </source>
</evidence>
<feature type="chain" id="PRO_5046415842" evidence="11">
    <location>
        <begin position="23"/>
        <end position="475"/>
    </location>
</feature>
<dbReference type="PANTHER" id="PTHR35008">
    <property type="entry name" value="BLL4482 PROTEIN-RELATED"/>
    <property type="match status" value="1"/>
</dbReference>
<evidence type="ECO:0000313" key="14">
    <source>
        <dbReference type="Proteomes" id="UP000040578"/>
    </source>
</evidence>
<feature type="domain" description="Cytochrome c" evidence="12">
    <location>
        <begin position="179"/>
        <end position="288"/>
    </location>
</feature>
<evidence type="ECO:0000259" key="12">
    <source>
        <dbReference type="PROSITE" id="PS51007"/>
    </source>
</evidence>
<evidence type="ECO:0000256" key="11">
    <source>
        <dbReference type="SAM" id="SignalP"/>
    </source>
</evidence>
<dbReference type="EMBL" id="CPYD01000002">
    <property type="protein sequence ID" value="CNE13428.1"/>
    <property type="molecule type" value="Genomic_DNA"/>
</dbReference>
<dbReference type="Gene3D" id="1.10.760.10">
    <property type="entry name" value="Cytochrome c-like domain"/>
    <property type="match status" value="2"/>
</dbReference>
<feature type="domain" description="Cytochrome c" evidence="12">
    <location>
        <begin position="32"/>
        <end position="136"/>
    </location>
</feature>
<dbReference type="Proteomes" id="UP000040578">
    <property type="component" value="Unassembled WGS sequence"/>
</dbReference>
<dbReference type="Pfam" id="PF13442">
    <property type="entry name" value="Cytochrome_CBB3"/>
    <property type="match status" value="1"/>
</dbReference>
<keyword evidence="7 9" id="KW-0408">Iron</keyword>
<keyword evidence="2" id="KW-1003">Cell membrane</keyword>
<protein>
    <submittedName>
        <fullName evidence="13">Dehydrogenase, cytochrome C subunit</fullName>
    </submittedName>
</protein>
<comment type="subcellular location">
    <subcellularLocation>
        <location evidence="1">Cell membrane</location>
    </subcellularLocation>
</comment>
<proteinExistence type="predicted"/>
<dbReference type="InterPro" id="IPR036909">
    <property type="entry name" value="Cyt_c-like_dom_sf"/>
</dbReference>
<organism evidence="13 14">
    <name type="scientific">Yersinia nurmii</name>
    <dbReference type="NCBI Taxonomy" id="685706"/>
    <lineage>
        <taxon>Bacteria</taxon>
        <taxon>Pseudomonadati</taxon>
        <taxon>Pseudomonadota</taxon>
        <taxon>Gammaproteobacteria</taxon>
        <taxon>Enterobacterales</taxon>
        <taxon>Yersiniaceae</taxon>
        <taxon>Yersinia</taxon>
    </lineage>
</organism>
<feature type="signal peptide" evidence="11">
    <location>
        <begin position="1"/>
        <end position="22"/>
    </location>
</feature>
<evidence type="ECO:0000256" key="1">
    <source>
        <dbReference type="ARBA" id="ARBA00004236"/>
    </source>
</evidence>
<dbReference type="InterPro" id="IPR014353">
    <property type="entry name" value="Membr-bd_ADH_cyt_c"/>
</dbReference>
<dbReference type="SUPFAM" id="SSF46626">
    <property type="entry name" value="Cytochrome c"/>
    <property type="match status" value="3"/>
</dbReference>
<keyword evidence="10" id="KW-1133">Transmembrane helix</keyword>
<evidence type="ECO:0000313" key="13">
    <source>
        <dbReference type="EMBL" id="CNE13428.1"/>
    </source>
</evidence>
<keyword evidence="8 10" id="KW-0472">Membrane</keyword>
<sequence length="475" mass="51231">MMKKRMSASLLSLSFISAVALAADNVPLSQQAWIHKGEQVAIASDCQACHTKPEGGTPYAGGYGISSPMGVIYSTNITPSKADGIGHYTEEQFARAVRDGIRSDGSHLYPAMPYTSYTRLSDEDIKALYAYFMHGVTAVDEENIPTELPFPFNMRFAMIGWNMMFLDKGRFEPDASQSEQWNRGAYLVNGPGHCDTCHTPRNLLMGENHGKAFAGGMVGPWYAPNITSDPVSGIGGWSNEQLVEYLATGRTKGKNQAAGGMAEAVQNSLQYLPNEDLLAIAVYLKSTKPVRDPLDMQAADQFGQPVNVENGLRGLHPATANHTQDTGAALFSGNCASCHQPDGSGSKNQAYPSLFNNTATGSSNPANLISAMLFGVDRKVGNEHVLMPNFGPESYVNYLNDKEIALIANYVLQNYGNPQVNVSEADVAELRAGGPVPLLAKLQPYMAPAMVVGVLVLIALIFVLGRKRKTVSEQK</sequence>
<evidence type="ECO:0000256" key="4">
    <source>
        <dbReference type="ARBA" id="ARBA00022723"/>
    </source>
</evidence>
<comment type="caution">
    <text evidence="13">The sequence shown here is derived from an EMBL/GenBank/DDBJ whole genome shotgun (WGS) entry which is preliminary data.</text>
</comment>
<evidence type="ECO:0000256" key="7">
    <source>
        <dbReference type="ARBA" id="ARBA00023004"/>
    </source>
</evidence>